<dbReference type="InterPro" id="IPR042229">
    <property type="entry name" value="Listeria/Bacterioides_rpt_sf"/>
</dbReference>
<sequence>MAYESENSYRKKRKRILFILLLLLLLSLLSYYDLNQENQSTYSCCSCSPSNSETGYVSKGYDGNTGTPVVENKSTGGNNSSEINYILQYLSGTSDPVFGMPTPSSKSLPSGVPVTVADAPTRSDYMFSGWSDGTQTYPARQVDAFEMPDSNVTLTALWTVNSYQLTYEPGTSDPVSGMPSPASTPVEFGTNVSTVSAPSRTGYTFSGWSDGTDTYSAGEADAFEMPKNDVTLTALWTVNSYQLTYEPGTSDPVSGMPSPASTPVEFGTNVSTAPAPSRTGYAFSGWSDGTHIYSAGEVDAFEMPNADVILTAQWVPNLHTLTYVPGNGPENNPPVPVSATGMPDPLSSPVGFGTVVTVAEAPSSFGYIFQGWSDGTTTYPPDQTFSMPDKDVTLTAKWTPKMHYVTAQFFDTDTRAPIASETLMTYEGGNISVFACIVPGYQLRGVGLKPDGLDMTNGDTFRVENVSEDITVYFFYQRL</sequence>
<feature type="domain" description="Bacterial repeat" evidence="2">
    <location>
        <begin position="349"/>
        <end position="400"/>
    </location>
</feature>
<keyword evidence="4" id="KW-1185">Reference proteome</keyword>
<gene>
    <name evidence="3" type="ORF">MsAc7_01750</name>
</gene>
<dbReference type="InterPro" id="IPR044060">
    <property type="entry name" value="Bacterial_rp_domain"/>
</dbReference>
<comment type="subcellular location">
    <subcellularLocation>
        <location evidence="1">Cell envelope</location>
    </subcellularLocation>
</comment>
<dbReference type="GeneID" id="89229302"/>
<name>A0AA96ZUS7_9EURY</name>
<protein>
    <recommendedName>
        <fullName evidence="2">Bacterial repeat domain-containing protein</fullName>
    </recommendedName>
</protein>
<feature type="domain" description="Bacterial repeat" evidence="2">
    <location>
        <begin position="163"/>
        <end position="239"/>
    </location>
</feature>
<dbReference type="Gene3D" id="2.60.40.4270">
    <property type="entry name" value="Listeria-Bacteroides repeat domain"/>
    <property type="match status" value="4"/>
</dbReference>
<feature type="domain" description="Bacterial repeat" evidence="2">
    <location>
        <begin position="241"/>
        <end position="317"/>
    </location>
</feature>
<accession>A0AA96ZUS7</accession>
<evidence type="ECO:0000256" key="1">
    <source>
        <dbReference type="ARBA" id="ARBA00004196"/>
    </source>
</evidence>
<dbReference type="NCBIfam" id="TIGR02543">
    <property type="entry name" value="List_Bact_rpt"/>
    <property type="match status" value="3"/>
</dbReference>
<evidence type="ECO:0000313" key="3">
    <source>
        <dbReference type="EMBL" id="WNY24651.1"/>
    </source>
</evidence>
<organism evidence="3 4">
    <name type="scientific">Methanolapillus millepedarum</name>
    <dbReference type="NCBI Taxonomy" id="3028296"/>
    <lineage>
        <taxon>Archaea</taxon>
        <taxon>Methanobacteriati</taxon>
        <taxon>Methanobacteriota</taxon>
        <taxon>Stenosarchaea group</taxon>
        <taxon>Methanomicrobia</taxon>
        <taxon>Methanosarcinales</taxon>
        <taxon>Methanosarcinaceae</taxon>
        <taxon>Methanolapillus</taxon>
    </lineage>
</organism>
<dbReference type="EMBL" id="CP131060">
    <property type="protein sequence ID" value="WNY24651.1"/>
    <property type="molecule type" value="Genomic_DNA"/>
</dbReference>
<dbReference type="InterPro" id="IPR013378">
    <property type="entry name" value="InlB-like_B-rpt"/>
</dbReference>
<proteinExistence type="predicted"/>
<evidence type="ECO:0000259" key="2">
    <source>
        <dbReference type="Pfam" id="PF18998"/>
    </source>
</evidence>
<dbReference type="Pfam" id="PF18998">
    <property type="entry name" value="Flg_new_2"/>
    <property type="match status" value="4"/>
</dbReference>
<reference evidence="3 4" key="1">
    <citation type="submission" date="2023-07" db="EMBL/GenBank/DDBJ databases">
        <title>Closed genoem sequence of Methanosarcinaceae archaeon Ac7.</title>
        <authorList>
            <person name="Poehlein A."/>
            <person name="Protasov E."/>
            <person name="Platt K."/>
            <person name="Reeh H."/>
            <person name="Daniel R."/>
            <person name="Brune A."/>
        </authorList>
    </citation>
    <scope>NUCLEOTIDE SEQUENCE [LARGE SCALE GENOMIC DNA]</scope>
    <source>
        <strain evidence="3 4">Ac7</strain>
    </source>
</reference>
<dbReference type="RefSeq" id="WP_338102731.1">
    <property type="nucleotide sequence ID" value="NZ_CP131060.1"/>
</dbReference>
<feature type="domain" description="Bacterial repeat" evidence="2">
    <location>
        <begin position="109"/>
        <end position="161"/>
    </location>
</feature>
<dbReference type="Proteomes" id="UP001303587">
    <property type="component" value="Chromosome"/>
</dbReference>
<dbReference type="AlphaFoldDB" id="A0AA96ZUS7"/>
<evidence type="ECO:0000313" key="4">
    <source>
        <dbReference type="Proteomes" id="UP001303587"/>
    </source>
</evidence>